<evidence type="ECO:0000259" key="3">
    <source>
        <dbReference type="Pfam" id="PF03413"/>
    </source>
</evidence>
<proteinExistence type="predicted"/>
<evidence type="ECO:0000256" key="1">
    <source>
        <dbReference type="SAM" id="MobiDB-lite"/>
    </source>
</evidence>
<dbReference type="EMBL" id="LR134355">
    <property type="protein sequence ID" value="VEG50434.1"/>
    <property type="molecule type" value="Genomic_DNA"/>
</dbReference>
<organism evidence="4 5">
    <name type="scientific">Mycolicibacterium chitae</name>
    <name type="common">Mycobacterium chitae</name>
    <dbReference type="NCBI Taxonomy" id="1792"/>
    <lineage>
        <taxon>Bacteria</taxon>
        <taxon>Bacillati</taxon>
        <taxon>Actinomycetota</taxon>
        <taxon>Actinomycetes</taxon>
        <taxon>Mycobacteriales</taxon>
        <taxon>Mycobacteriaceae</taxon>
        <taxon>Mycolicibacterium</taxon>
    </lineage>
</organism>
<dbReference type="InterPro" id="IPR005625">
    <property type="entry name" value="PepSY-ass_TM"/>
</dbReference>
<feature type="transmembrane region" description="Helical" evidence="2">
    <location>
        <begin position="225"/>
        <end position="248"/>
    </location>
</feature>
<keyword evidence="2" id="KW-1133">Transmembrane helix</keyword>
<evidence type="ECO:0000256" key="2">
    <source>
        <dbReference type="SAM" id="Phobius"/>
    </source>
</evidence>
<dbReference type="Pfam" id="PF03413">
    <property type="entry name" value="PepSY"/>
    <property type="match status" value="1"/>
</dbReference>
<dbReference type="InterPro" id="IPR025711">
    <property type="entry name" value="PepSY"/>
</dbReference>
<dbReference type="RefSeq" id="WP_126335972.1">
    <property type="nucleotide sequence ID" value="NZ_AP022604.1"/>
</dbReference>
<dbReference type="Proteomes" id="UP000282551">
    <property type="component" value="Chromosome"/>
</dbReference>
<dbReference type="OrthoDB" id="9791166at2"/>
<sequence>MTTTQPETPSRDEHGPPGGAAPTGAAPTPRPHGFSALLRRLHFYAGVFIGPFILIAAVTGLMYALIPQLDTYIHRDQLTVERVGEQRLPLAEQLSAARAAHPEGSVESIRPPGAPDETTWVTLAVDDVPPDYQRTVFVDPYSGEVRGALTTYGQWLPTRAWFDELHRNLHLDAVGRHYSELAASWLGITALAGLWLWVGHRRQTGSWRRIAVPDRTGKGRRRTRSWHAVIGVWILLGLLGLSVTGITWSRYGGASIDAVQQAFDSKAPAVDTTLSGGAAPAGGSHAHHGGSVVGGADFLHGADTALHTAHGAGLVEPMWMYPPANAEEGWLVAEKKRDWPNRHDAISVDPDTGAITDRVDFAEWPVLAKLTRWSIDTHMGILFGVPNQIVLALIAIGLIVLIVHGYRMWWQRRPTRGSAWAVGRPPLRGAIRSLSPFAKAALLVAAVAVGWFLPLFGLSLLAFVVVDAIIACVKRRRPDPVAAD</sequence>
<protein>
    <submittedName>
        <fullName evidence="4">Putative iron-regulated membrane protein</fullName>
    </submittedName>
</protein>
<keyword evidence="2" id="KW-0812">Transmembrane</keyword>
<dbReference type="Pfam" id="PF03929">
    <property type="entry name" value="PepSY_TM"/>
    <property type="match status" value="1"/>
</dbReference>
<feature type="transmembrane region" description="Helical" evidence="2">
    <location>
        <begin position="389"/>
        <end position="409"/>
    </location>
</feature>
<dbReference type="AlphaFoldDB" id="A0A448IDJ0"/>
<evidence type="ECO:0000313" key="5">
    <source>
        <dbReference type="Proteomes" id="UP000282551"/>
    </source>
</evidence>
<feature type="transmembrane region" description="Helical" evidence="2">
    <location>
        <begin position="43"/>
        <end position="66"/>
    </location>
</feature>
<feature type="domain" description="PepSY" evidence="3">
    <location>
        <begin position="88"/>
        <end position="147"/>
    </location>
</feature>
<reference evidence="4 5" key="1">
    <citation type="submission" date="2018-12" db="EMBL/GenBank/DDBJ databases">
        <authorList>
            <consortium name="Pathogen Informatics"/>
        </authorList>
    </citation>
    <scope>NUCLEOTIDE SEQUENCE [LARGE SCALE GENOMIC DNA]</scope>
    <source>
        <strain evidence="4 5">NCTC10485</strain>
    </source>
</reference>
<name>A0A448IDJ0_MYCCI</name>
<dbReference type="PANTHER" id="PTHR34219">
    <property type="entry name" value="IRON-REGULATED INNER MEMBRANE PROTEIN-RELATED"/>
    <property type="match status" value="1"/>
</dbReference>
<keyword evidence="2" id="KW-0472">Membrane</keyword>
<evidence type="ECO:0000313" key="4">
    <source>
        <dbReference type="EMBL" id="VEG50434.1"/>
    </source>
</evidence>
<dbReference type="PANTHER" id="PTHR34219:SF1">
    <property type="entry name" value="PEPSY DOMAIN-CONTAINING PROTEIN"/>
    <property type="match status" value="1"/>
</dbReference>
<keyword evidence="5" id="KW-1185">Reference proteome</keyword>
<feature type="region of interest" description="Disordered" evidence="1">
    <location>
        <begin position="1"/>
        <end position="28"/>
    </location>
</feature>
<accession>A0A448IDJ0</accession>
<feature type="transmembrane region" description="Helical" evidence="2">
    <location>
        <begin position="181"/>
        <end position="199"/>
    </location>
</feature>
<gene>
    <name evidence="4" type="ORF">NCTC10485_04752</name>
</gene>